<reference evidence="7" key="1">
    <citation type="submission" date="2023-09" db="EMBL/GenBank/DDBJ databases">
        <title>Undibacterium sp. 20NA77.5 isolated from freshwater.</title>
        <authorList>
            <person name="Le V."/>
            <person name="Ko S.-R."/>
            <person name="Ahn C.-Y."/>
            <person name="Oh H.-M."/>
        </authorList>
    </citation>
    <scope>NUCLEOTIDE SEQUENCE</scope>
    <source>
        <strain evidence="7">20NA77.5</strain>
    </source>
</reference>
<dbReference type="InterPro" id="IPR036271">
    <property type="entry name" value="Tet_transcr_reg_TetR-rel_C_sf"/>
</dbReference>
<dbReference type="PRINTS" id="PR00455">
    <property type="entry name" value="HTHTETR"/>
</dbReference>
<dbReference type="InterPro" id="IPR039538">
    <property type="entry name" value="BetI_C"/>
</dbReference>
<dbReference type="SUPFAM" id="SSF48498">
    <property type="entry name" value="Tetracyclin repressor-like, C-terminal domain"/>
    <property type="match status" value="1"/>
</dbReference>
<keyword evidence="1" id="KW-0678">Repressor</keyword>
<dbReference type="InterPro" id="IPR009057">
    <property type="entry name" value="Homeodomain-like_sf"/>
</dbReference>
<dbReference type="PROSITE" id="PS01081">
    <property type="entry name" value="HTH_TETR_1"/>
    <property type="match status" value="1"/>
</dbReference>
<keyword evidence="2" id="KW-0805">Transcription regulation</keyword>
<gene>
    <name evidence="7" type="ORF">RF679_07505</name>
</gene>
<dbReference type="RefSeq" id="WP_309483597.1">
    <property type="nucleotide sequence ID" value="NZ_CP133720.1"/>
</dbReference>
<keyword evidence="4" id="KW-0804">Transcription</keyword>
<dbReference type="InterPro" id="IPR050109">
    <property type="entry name" value="HTH-type_TetR-like_transc_reg"/>
</dbReference>
<dbReference type="PANTHER" id="PTHR30055:SF234">
    <property type="entry name" value="HTH-TYPE TRANSCRIPTIONAL REGULATOR BETI"/>
    <property type="match status" value="1"/>
</dbReference>
<dbReference type="PANTHER" id="PTHR30055">
    <property type="entry name" value="HTH-TYPE TRANSCRIPTIONAL REGULATOR RUTR"/>
    <property type="match status" value="1"/>
</dbReference>
<feature type="DNA-binding region" description="H-T-H motif" evidence="5">
    <location>
        <begin position="31"/>
        <end position="50"/>
    </location>
</feature>
<feature type="domain" description="HTH tetR-type" evidence="6">
    <location>
        <begin position="8"/>
        <end position="68"/>
    </location>
</feature>
<keyword evidence="3 5" id="KW-0238">DNA-binding</keyword>
<evidence type="ECO:0000313" key="8">
    <source>
        <dbReference type="Proteomes" id="UP001181355"/>
    </source>
</evidence>
<proteinExistence type="predicted"/>
<dbReference type="Pfam" id="PF13977">
    <property type="entry name" value="TetR_C_6"/>
    <property type="match status" value="1"/>
</dbReference>
<evidence type="ECO:0000313" key="7">
    <source>
        <dbReference type="EMBL" id="WMW82120.1"/>
    </source>
</evidence>
<name>A0ABY9RPC3_9BURK</name>
<dbReference type="Proteomes" id="UP001181355">
    <property type="component" value="Chromosome"/>
</dbReference>
<dbReference type="EMBL" id="CP133720">
    <property type="protein sequence ID" value="WMW82120.1"/>
    <property type="molecule type" value="Genomic_DNA"/>
</dbReference>
<dbReference type="Pfam" id="PF00440">
    <property type="entry name" value="TetR_N"/>
    <property type="match status" value="1"/>
</dbReference>
<dbReference type="InterPro" id="IPR023772">
    <property type="entry name" value="DNA-bd_HTH_TetR-type_CS"/>
</dbReference>
<evidence type="ECO:0000256" key="2">
    <source>
        <dbReference type="ARBA" id="ARBA00023015"/>
    </source>
</evidence>
<organism evidence="7 8">
    <name type="scientific">Undibacterium cyanobacteriorum</name>
    <dbReference type="NCBI Taxonomy" id="3073561"/>
    <lineage>
        <taxon>Bacteria</taxon>
        <taxon>Pseudomonadati</taxon>
        <taxon>Pseudomonadota</taxon>
        <taxon>Betaproteobacteria</taxon>
        <taxon>Burkholderiales</taxon>
        <taxon>Oxalobacteraceae</taxon>
        <taxon>Undibacterium</taxon>
    </lineage>
</organism>
<protein>
    <submittedName>
        <fullName evidence="7">TetR family transcriptional regulator</fullName>
    </submittedName>
</protein>
<dbReference type="PROSITE" id="PS50977">
    <property type="entry name" value="HTH_TETR_2"/>
    <property type="match status" value="1"/>
</dbReference>
<sequence length="203" mass="22619">MSRKSNTQQRRQEITTAFLRVLANQGYEKATIQAIAKEAALTPGLIHYHFSTKAEILVELITTLTTVFEARFEDLLSRAKTPHERLRAYVEARLAKGEGENPEAVAAWVIIGAEAIKQEEVRTLYAQAIARELRLLQGLLADYLLDQGKKESSARHLAATLLSTMEGSFQLASAAAEHMPKRYAAKTVLLMIERFVALEPANK</sequence>
<evidence type="ECO:0000256" key="5">
    <source>
        <dbReference type="PROSITE-ProRule" id="PRU00335"/>
    </source>
</evidence>
<keyword evidence="8" id="KW-1185">Reference proteome</keyword>
<accession>A0ABY9RPC3</accession>
<dbReference type="Gene3D" id="1.10.357.10">
    <property type="entry name" value="Tetracycline Repressor, domain 2"/>
    <property type="match status" value="1"/>
</dbReference>
<evidence type="ECO:0000256" key="4">
    <source>
        <dbReference type="ARBA" id="ARBA00023163"/>
    </source>
</evidence>
<dbReference type="InterPro" id="IPR001647">
    <property type="entry name" value="HTH_TetR"/>
</dbReference>
<evidence type="ECO:0000259" key="6">
    <source>
        <dbReference type="PROSITE" id="PS50977"/>
    </source>
</evidence>
<dbReference type="SUPFAM" id="SSF46689">
    <property type="entry name" value="Homeodomain-like"/>
    <property type="match status" value="1"/>
</dbReference>
<evidence type="ECO:0000256" key="3">
    <source>
        <dbReference type="ARBA" id="ARBA00023125"/>
    </source>
</evidence>
<evidence type="ECO:0000256" key="1">
    <source>
        <dbReference type="ARBA" id="ARBA00022491"/>
    </source>
</evidence>